<organism evidence="1 2">
    <name type="scientific">Racocetra persica</name>
    <dbReference type="NCBI Taxonomy" id="160502"/>
    <lineage>
        <taxon>Eukaryota</taxon>
        <taxon>Fungi</taxon>
        <taxon>Fungi incertae sedis</taxon>
        <taxon>Mucoromycota</taxon>
        <taxon>Glomeromycotina</taxon>
        <taxon>Glomeromycetes</taxon>
        <taxon>Diversisporales</taxon>
        <taxon>Gigasporaceae</taxon>
        <taxon>Racocetra</taxon>
    </lineage>
</organism>
<proteinExistence type="predicted"/>
<name>A0ACA9SGA1_9GLOM</name>
<feature type="non-terminal residue" evidence="1">
    <location>
        <position position="1"/>
    </location>
</feature>
<protein>
    <submittedName>
        <fullName evidence="1">14068_t:CDS:1</fullName>
    </submittedName>
</protein>
<evidence type="ECO:0000313" key="2">
    <source>
        <dbReference type="Proteomes" id="UP000789920"/>
    </source>
</evidence>
<sequence length="164" mass="19652">SKVKKFLRSDELNSERTTIEFLSNHVKYLEHKARKKFKDSKLEKDVILNRIEDLNKKIKNLRKEKKNFTTALRIVKDIMNQFKDPKTEELLRHIQDEMKKSLRNEQSPESESSLEVFEIFDIDMQEVEIQDVETKKTWNNILDNPGVLLEIISYLSPENLFYFM</sequence>
<reference evidence="1" key="1">
    <citation type="submission" date="2021-06" db="EMBL/GenBank/DDBJ databases">
        <authorList>
            <person name="Kallberg Y."/>
            <person name="Tangrot J."/>
            <person name="Rosling A."/>
        </authorList>
    </citation>
    <scope>NUCLEOTIDE SEQUENCE</scope>
    <source>
        <strain evidence="1">MA461A</strain>
    </source>
</reference>
<comment type="caution">
    <text evidence="1">The sequence shown here is derived from an EMBL/GenBank/DDBJ whole genome shotgun (WGS) entry which is preliminary data.</text>
</comment>
<dbReference type="EMBL" id="CAJVQC010121864">
    <property type="protein sequence ID" value="CAG8838850.1"/>
    <property type="molecule type" value="Genomic_DNA"/>
</dbReference>
<accession>A0ACA9SGA1</accession>
<evidence type="ECO:0000313" key="1">
    <source>
        <dbReference type="EMBL" id="CAG8838850.1"/>
    </source>
</evidence>
<feature type="non-terminal residue" evidence="1">
    <location>
        <position position="164"/>
    </location>
</feature>
<gene>
    <name evidence="1" type="ORF">RPERSI_LOCUS30828</name>
</gene>
<keyword evidence="2" id="KW-1185">Reference proteome</keyword>
<dbReference type="Proteomes" id="UP000789920">
    <property type="component" value="Unassembled WGS sequence"/>
</dbReference>